<keyword evidence="1" id="KW-0472">Membrane</keyword>
<feature type="transmembrane region" description="Helical" evidence="1">
    <location>
        <begin position="90"/>
        <end position="106"/>
    </location>
</feature>
<protein>
    <recommendedName>
        <fullName evidence="4">Ferric oxidoreductase domain-containing protein</fullName>
    </recommendedName>
</protein>
<feature type="transmembrane region" description="Helical" evidence="1">
    <location>
        <begin position="136"/>
        <end position="155"/>
    </location>
</feature>
<reference evidence="2 3" key="1">
    <citation type="submission" date="2020-08" db="EMBL/GenBank/DDBJ databases">
        <title>Genomic Encyclopedia of Type Strains, Phase IV (KMG-IV): sequencing the most valuable type-strain genomes for metagenomic binning, comparative biology and taxonomic classification.</title>
        <authorList>
            <person name="Goeker M."/>
        </authorList>
    </citation>
    <scope>NUCLEOTIDE SEQUENCE [LARGE SCALE GENOMIC DNA]</scope>
    <source>
        <strain evidence="2 3">DSM 16325</strain>
    </source>
</reference>
<organism evidence="2 3">
    <name type="scientific">Anoxybacteroides tepidamans</name>
    <dbReference type="NCBI Taxonomy" id="265948"/>
    <lineage>
        <taxon>Bacteria</taxon>
        <taxon>Bacillati</taxon>
        <taxon>Bacillota</taxon>
        <taxon>Bacilli</taxon>
        <taxon>Bacillales</taxon>
        <taxon>Anoxybacillaceae</taxon>
        <taxon>Anoxybacteroides</taxon>
    </lineage>
</organism>
<evidence type="ECO:0008006" key="4">
    <source>
        <dbReference type="Google" id="ProtNLM"/>
    </source>
</evidence>
<dbReference type="EMBL" id="JACHEP010000001">
    <property type="protein sequence ID" value="MBB5323342.1"/>
    <property type="molecule type" value="Genomic_DNA"/>
</dbReference>
<dbReference type="Proteomes" id="UP000520011">
    <property type="component" value="Unassembled WGS sequence"/>
</dbReference>
<evidence type="ECO:0000313" key="2">
    <source>
        <dbReference type="EMBL" id="MBB5323342.1"/>
    </source>
</evidence>
<evidence type="ECO:0000313" key="3">
    <source>
        <dbReference type="Proteomes" id="UP000520011"/>
    </source>
</evidence>
<gene>
    <name evidence="2" type="ORF">HNQ34_000419</name>
</gene>
<proteinExistence type="predicted"/>
<feature type="transmembrane region" description="Helical" evidence="1">
    <location>
        <begin position="210"/>
        <end position="236"/>
    </location>
</feature>
<evidence type="ECO:0000256" key="1">
    <source>
        <dbReference type="SAM" id="Phobius"/>
    </source>
</evidence>
<feature type="transmembrane region" description="Helical" evidence="1">
    <location>
        <begin position="56"/>
        <end position="78"/>
    </location>
</feature>
<comment type="caution">
    <text evidence="2">The sequence shown here is derived from an EMBL/GenBank/DDBJ whole genome shotgun (WGS) entry which is preliminary data.</text>
</comment>
<feature type="transmembrane region" description="Helical" evidence="1">
    <location>
        <begin position="176"/>
        <end position="198"/>
    </location>
</feature>
<dbReference type="AlphaFoldDB" id="A0A7W8IMP8"/>
<name>A0A7W8IMP8_9BACL</name>
<keyword evidence="3" id="KW-1185">Reference proteome</keyword>
<accession>A0A7W8IMP8</accession>
<keyword evidence="1" id="KW-0812">Transmembrane</keyword>
<feature type="transmembrane region" description="Helical" evidence="1">
    <location>
        <begin position="12"/>
        <end position="36"/>
    </location>
</feature>
<keyword evidence="1" id="KW-1133">Transmembrane helix</keyword>
<sequence>MILNLQNKKAIFLRHLYVAVFSALLVYLFYLSYFTWGVEPALWPDWGNDHPFWRAWAHAAFVLLFLTLILSPAAILWHPIKRFLSWRRELGIWFAVLSFGHGYAIWDRWARWDVARLFGFEYIEEWGSYVLFRPEVGIMNLMGLVMAPMIILLAVTSCDRAVKFLGTSSWKWIHGTLVPVIFYIAMLRGTLYLFYFFQATPPDWRFYPRIWFLYVFLGMGILAVLLQAAAFTKIVLRRRSEKRKNSIFQVICLIGVAVMLAMPMVLMTGMVAYFDSRVIKEPPAFTEQTQPQQNYAPNFEMVIRNANQNILLWAKNLDSEPYYRQTIEIAGEPISHQIYRYSERTLYLTELDTNMELVWNKIENVEPEDIGILKVAMGPGVWANQYGTGDHQIGELQVTILSVGETIADEVFEIPRNVKLIEP</sequence>
<dbReference type="RefSeq" id="WP_183251067.1">
    <property type="nucleotide sequence ID" value="NZ_JACHEP010000001.1"/>
</dbReference>
<feature type="transmembrane region" description="Helical" evidence="1">
    <location>
        <begin position="248"/>
        <end position="274"/>
    </location>
</feature>